<dbReference type="AlphaFoldDB" id="A0A7V3E6S0"/>
<gene>
    <name evidence="1" type="ORF">ENS31_06125</name>
</gene>
<comment type="caution">
    <text evidence="1">The sequence shown here is derived from an EMBL/GenBank/DDBJ whole genome shotgun (WGS) entry which is preliminary data.</text>
</comment>
<proteinExistence type="predicted"/>
<reference evidence="1" key="1">
    <citation type="journal article" date="2020" name="mSystems">
        <title>Genome- and Community-Level Interaction Insights into Carbon Utilization and Element Cycling Functions of Hydrothermarchaeota in Hydrothermal Sediment.</title>
        <authorList>
            <person name="Zhou Z."/>
            <person name="Liu Y."/>
            <person name="Xu W."/>
            <person name="Pan J."/>
            <person name="Luo Z.H."/>
            <person name="Li M."/>
        </authorList>
    </citation>
    <scope>NUCLEOTIDE SEQUENCE [LARGE SCALE GENOMIC DNA]</scope>
    <source>
        <strain evidence="1">SpSt-479</strain>
    </source>
</reference>
<dbReference type="EMBL" id="DSUJ01000008">
    <property type="protein sequence ID" value="HFI91096.1"/>
    <property type="molecule type" value="Genomic_DNA"/>
</dbReference>
<evidence type="ECO:0000313" key="1">
    <source>
        <dbReference type="EMBL" id="HFI91096.1"/>
    </source>
</evidence>
<sequence>MSKTYIGFDGQYEIDDQGNIVHQLLDQFGRLTGISRVYKSVKKIPNMFDREKIEYLIQMMNIYKFTGRV</sequence>
<organism evidence="1">
    <name type="scientific">Ignavibacterium album</name>
    <dbReference type="NCBI Taxonomy" id="591197"/>
    <lineage>
        <taxon>Bacteria</taxon>
        <taxon>Pseudomonadati</taxon>
        <taxon>Ignavibacteriota</taxon>
        <taxon>Ignavibacteria</taxon>
        <taxon>Ignavibacteriales</taxon>
        <taxon>Ignavibacteriaceae</taxon>
        <taxon>Ignavibacterium</taxon>
    </lineage>
</organism>
<dbReference type="RefSeq" id="WP_304142797.1">
    <property type="nucleotide sequence ID" value="NZ_JAOAIE010000014.1"/>
</dbReference>
<protein>
    <submittedName>
        <fullName evidence="1">Uncharacterized protein</fullName>
    </submittedName>
</protein>
<accession>A0A7V3E6S0</accession>
<name>A0A7V3E6S0_9BACT</name>